<feature type="signal peptide" evidence="2">
    <location>
        <begin position="1"/>
        <end position="21"/>
    </location>
</feature>
<dbReference type="RefSeq" id="WP_141954122.1">
    <property type="nucleotide sequence ID" value="NZ_VFOZ01000001.1"/>
</dbReference>
<dbReference type="AlphaFoldDB" id="A0A543CF25"/>
<dbReference type="EMBL" id="VFOZ01000001">
    <property type="protein sequence ID" value="TQL95708.1"/>
    <property type="molecule type" value="Genomic_DNA"/>
</dbReference>
<evidence type="ECO:0000256" key="1">
    <source>
        <dbReference type="SAM" id="MobiDB-lite"/>
    </source>
</evidence>
<organism evidence="3 4">
    <name type="scientific">Actinoallomurus bryophytorum</name>
    <dbReference type="NCBI Taxonomy" id="1490222"/>
    <lineage>
        <taxon>Bacteria</taxon>
        <taxon>Bacillati</taxon>
        <taxon>Actinomycetota</taxon>
        <taxon>Actinomycetes</taxon>
        <taxon>Streptosporangiales</taxon>
        <taxon>Thermomonosporaceae</taxon>
        <taxon>Actinoallomurus</taxon>
    </lineage>
</organism>
<keyword evidence="4" id="KW-1185">Reference proteome</keyword>
<dbReference type="Proteomes" id="UP000316096">
    <property type="component" value="Unassembled WGS sequence"/>
</dbReference>
<name>A0A543CF25_9ACTN</name>
<dbReference type="OrthoDB" id="3742379at2"/>
<accession>A0A543CF25</accession>
<feature type="chain" id="PRO_5038448445" description="PKD domain-containing protein" evidence="2">
    <location>
        <begin position="22"/>
        <end position="248"/>
    </location>
</feature>
<comment type="caution">
    <text evidence="3">The sequence shown here is derived from an EMBL/GenBank/DDBJ whole genome shotgun (WGS) entry which is preliminary data.</text>
</comment>
<feature type="region of interest" description="Disordered" evidence="1">
    <location>
        <begin position="26"/>
        <end position="80"/>
    </location>
</feature>
<evidence type="ECO:0000313" key="4">
    <source>
        <dbReference type="Proteomes" id="UP000316096"/>
    </source>
</evidence>
<gene>
    <name evidence="3" type="ORF">FB559_1216</name>
</gene>
<sequence length="248" mass="24910">MLTTRSSAIAIAVLTAGAAVALNTTPASAGGHGGGGKGRGTARITSTGTTPSRARSGGGGGGGGGGKPAPMPCPDDAVCGETTAGDAPAAPVMIPATQVAAQARAEILLPTVVINTAPANRTYVGLRTGLWVGGFHRIDPEVTLGGTTVTLHAKPLDVTWSMGDGTVTCKTAGSRSGKTCGYTYRQSSAHRQNGKYQITAKITWYVSWTCVGGLCDAAGGDWAPDSTEWRAAQAELAVGEVQTESRPG</sequence>
<feature type="compositionally biased region" description="Gly residues" evidence="1">
    <location>
        <begin position="56"/>
        <end position="67"/>
    </location>
</feature>
<feature type="compositionally biased region" description="Gly residues" evidence="1">
    <location>
        <begin position="30"/>
        <end position="39"/>
    </location>
</feature>
<evidence type="ECO:0000256" key="2">
    <source>
        <dbReference type="SAM" id="SignalP"/>
    </source>
</evidence>
<protein>
    <recommendedName>
        <fullName evidence="5">PKD domain-containing protein</fullName>
    </recommendedName>
</protein>
<feature type="compositionally biased region" description="Polar residues" evidence="1">
    <location>
        <begin position="43"/>
        <end position="53"/>
    </location>
</feature>
<reference evidence="3 4" key="1">
    <citation type="submission" date="2019-06" db="EMBL/GenBank/DDBJ databases">
        <title>Sequencing the genomes of 1000 actinobacteria strains.</title>
        <authorList>
            <person name="Klenk H.-P."/>
        </authorList>
    </citation>
    <scope>NUCLEOTIDE SEQUENCE [LARGE SCALE GENOMIC DNA]</scope>
    <source>
        <strain evidence="3 4">DSM 102200</strain>
    </source>
</reference>
<evidence type="ECO:0008006" key="5">
    <source>
        <dbReference type="Google" id="ProtNLM"/>
    </source>
</evidence>
<evidence type="ECO:0000313" key="3">
    <source>
        <dbReference type="EMBL" id="TQL95708.1"/>
    </source>
</evidence>
<keyword evidence="2" id="KW-0732">Signal</keyword>
<proteinExistence type="predicted"/>